<evidence type="ECO:0000313" key="3">
    <source>
        <dbReference type="Proteomes" id="UP000265515"/>
    </source>
</evidence>
<organism evidence="2 3">
    <name type="scientific">Chara braunii</name>
    <name type="common">Braun's stonewort</name>
    <dbReference type="NCBI Taxonomy" id="69332"/>
    <lineage>
        <taxon>Eukaryota</taxon>
        <taxon>Viridiplantae</taxon>
        <taxon>Streptophyta</taxon>
        <taxon>Charophyceae</taxon>
        <taxon>Charales</taxon>
        <taxon>Characeae</taxon>
        <taxon>Chara</taxon>
    </lineage>
</organism>
<evidence type="ECO:0000313" key="2">
    <source>
        <dbReference type="EMBL" id="GBG83958.1"/>
    </source>
</evidence>
<dbReference type="AlphaFoldDB" id="A0A388LNR7"/>
<reference evidence="2 3" key="1">
    <citation type="journal article" date="2018" name="Cell">
        <title>The Chara Genome: Secondary Complexity and Implications for Plant Terrestrialization.</title>
        <authorList>
            <person name="Nishiyama T."/>
            <person name="Sakayama H."/>
            <person name="Vries J.D."/>
            <person name="Buschmann H."/>
            <person name="Saint-Marcoux D."/>
            <person name="Ullrich K.K."/>
            <person name="Haas F.B."/>
            <person name="Vanderstraeten L."/>
            <person name="Becker D."/>
            <person name="Lang D."/>
            <person name="Vosolsobe S."/>
            <person name="Rombauts S."/>
            <person name="Wilhelmsson P.K.I."/>
            <person name="Janitza P."/>
            <person name="Kern R."/>
            <person name="Heyl A."/>
            <person name="Rumpler F."/>
            <person name="Villalobos L.I.A.C."/>
            <person name="Clay J.M."/>
            <person name="Skokan R."/>
            <person name="Toyoda A."/>
            <person name="Suzuki Y."/>
            <person name="Kagoshima H."/>
            <person name="Schijlen E."/>
            <person name="Tajeshwar N."/>
            <person name="Catarino B."/>
            <person name="Hetherington A.J."/>
            <person name="Saltykova A."/>
            <person name="Bonnot C."/>
            <person name="Breuninger H."/>
            <person name="Symeonidi A."/>
            <person name="Radhakrishnan G.V."/>
            <person name="Van Nieuwerburgh F."/>
            <person name="Deforce D."/>
            <person name="Chang C."/>
            <person name="Karol K.G."/>
            <person name="Hedrich R."/>
            <person name="Ulvskov P."/>
            <person name="Glockner G."/>
            <person name="Delwiche C.F."/>
            <person name="Petrasek J."/>
            <person name="Van de Peer Y."/>
            <person name="Friml J."/>
            <person name="Beilby M."/>
            <person name="Dolan L."/>
            <person name="Kohara Y."/>
            <person name="Sugano S."/>
            <person name="Fujiyama A."/>
            <person name="Delaux P.-M."/>
            <person name="Quint M."/>
            <person name="TheiBen G."/>
            <person name="Hagemann M."/>
            <person name="Harholt J."/>
            <person name="Dunand C."/>
            <person name="Zachgo S."/>
            <person name="Langdale J."/>
            <person name="Maumus F."/>
            <person name="Straeten D.V.D."/>
            <person name="Gould S.B."/>
            <person name="Rensing S.A."/>
        </authorList>
    </citation>
    <scope>NUCLEOTIDE SEQUENCE [LARGE SCALE GENOMIC DNA]</scope>
    <source>
        <strain evidence="2 3">S276</strain>
    </source>
</reference>
<feature type="region of interest" description="Disordered" evidence="1">
    <location>
        <begin position="1"/>
        <end position="109"/>
    </location>
</feature>
<evidence type="ECO:0000256" key="1">
    <source>
        <dbReference type="SAM" id="MobiDB-lite"/>
    </source>
</evidence>
<dbReference type="EMBL" id="BFEA01000458">
    <property type="protein sequence ID" value="GBG83958.1"/>
    <property type="molecule type" value="Genomic_DNA"/>
</dbReference>
<comment type="caution">
    <text evidence="2">The sequence shown here is derived from an EMBL/GenBank/DDBJ whole genome shotgun (WGS) entry which is preliminary data.</text>
</comment>
<proteinExistence type="predicted"/>
<dbReference type="Proteomes" id="UP000265515">
    <property type="component" value="Unassembled WGS sequence"/>
</dbReference>
<feature type="compositionally biased region" description="Gly residues" evidence="1">
    <location>
        <begin position="78"/>
        <end position="91"/>
    </location>
</feature>
<protein>
    <submittedName>
        <fullName evidence="2">Uncharacterized protein</fullName>
    </submittedName>
</protein>
<sequence>MEEEVEEEVEEEEEEEVEEEEVEEEEEEEEDEEQDDNEEEEDEEEGEEEEKEEEEGSRGAAADGAAAAEKSGAENGVANGGGGGGGGGGGASTQRHARLRPCMTRSDDMRDRVAVATPALQSNGDVETMGLAPLLSKCAKREDAGKQSNRNLLHPSSKEVQIQEFDPVLCANGTGHLGMSGAQKTA</sequence>
<gene>
    <name evidence="2" type="ORF">CBR_g37830</name>
</gene>
<name>A0A388LNR7_CHABU</name>
<feature type="compositionally biased region" description="Low complexity" evidence="1">
    <location>
        <begin position="58"/>
        <end position="76"/>
    </location>
</feature>
<accession>A0A388LNR7</accession>
<dbReference type="Gramene" id="GBG83958">
    <property type="protein sequence ID" value="GBG83958"/>
    <property type="gene ID" value="CBR_g37830"/>
</dbReference>
<keyword evidence="3" id="KW-1185">Reference proteome</keyword>
<feature type="compositionally biased region" description="Acidic residues" evidence="1">
    <location>
        <begin position="1"/>
        <end position="55"/>
    </location>
</feature>